<evidence type="ECO:0000259" key="2">
    <source>
        <dbReference type="SMART" id="SM00382"/>
    </source>
</evidence>
<dbReference type="OrthoDB" id="9810761at2"/>
<evidence type="ECO:0000313" key="3">
    <source>
        <dbReference type="EMBL" id="SFB09506.1"/>
    </source>
</evidence>
<dbReference type="Gene3D" id="3.40.50.300">
    <property type="entry name" value="P-loop containing nucleotide triphosphate hydrolases"/>
    <property type="match status" value="1"/>
</dbReference>
<comment type="similarity">
    <text evidence="1">Belongs to the GSP E family.</text>
</comment>
<dbReference type="EMBL" id="FOJY01000009">
    <property type="protein sequence ID" value="SFB09506.1"/>
    <property type="molecule type" value="Genomic_DNA"/>
</dbReference>
<dbReference type="InterPro" id="IPR050921">
    <property type="entry name" value="T4SS_GSP_E_ATPase"/>
</dbReference>
<dbReference type="SUPFAM" id="SSF52540">
    <property type="entry name" value="P-loop containing nucleoside triphosphate hydrolases"/>
    <property type="match status" value="1"/>
</dbReference>
<protein>
    <submittedName>
        <fullName evidence="3">Pilus assembly protein CpaF</fullName>
    </submittedName>
</protein>
<keyword evidence="4" id="KW-1185">Reference proteome</keyword>
<name>A0A1I0Y9S9_9FIRM</name>
<dbReference type="Pfam" id="PF00437">
    <property type="entry name" value="T2SSE"/>
    <property type="match status" value="1"/>
</dbReference>
<dbReference type="Gene3D" id="3.30.450.380">
    <property type="match status" value="1"/>
</dbReference>
<dbReference type="RefSeq" id="WP_092872181.1">
    <property type="nucleotide sequence ID" value="NZ_FOJY01000009.1"/>
</dbReference>
<dbReference type="CDD" id="cd01130">
    <property type="entry name" value="VirB11-like_ATPase"/>
    <property type="match status" value="1"/>
</dbReference>
<organism evidence="3 4">
    <name type="scientific">Acetitomaculum ruminis DSM 5522</name>
    <dbReference type="NCBI Taxonomy" id="1120918"/>
    <lineage>
        <taxon>Bacteria</taxon>
        <taxon>Bacillati</taxon>
        <taxon>Bacillota</taxon>
        <taxon>Clostridia</taxon>
        <taxon>Lachnospirales</taxon>
        <taxon>Lachnospiraceae</taxon>
        <taxon>Acetitomaculum</taxon>
    </lineage>
</organism>
<reference evidence="3 4" key="1">
    <citation type="submission" date="2016-10" db="EMBL/GenBank/DDBJ databases">
        <authorList>
            <person name="de Groot N.N."/>
        </authorList>
    </citation>
    <scope>NUCLEOTIDE SEQUENCE [LARGE SCALE GENOMIC DNA]</scope>
    <source>
        <strain evidence="3 4">DSM 5522</strain>
    </source>
</reference>
<sequence>MESENKEKFETIRKNVLEEIEALRQIDDEEIYLIIDKKITEESHKSYISLEERHRLKEAVFNNIRKLDILQELVDDPTVSEIMVNGTESIFIERKGKIKEWEKHFDSKEKLEDVIQQIAAKSNRMVNEANPISDSRLENGSRVNIVLNPIAINGPIITIRRFPENPINMEKLIEINSITKEAALFLKNLVRSGYNIFISGGTGSGKTTFLNALSAMIPQDERVITIEDSAELQLIGIKNLVRLESRNDNFEGKNGISVRDLIRSALRMRPDRIIVGEIRGSEAIDMLQAMNTGHDGSLSTGHANSTKDMLSRIETMVLMGMDFPLAAIRRQIASGIDIIVHLGRIRDKSRKVLEISEITGIENDEIVLNQLFEYSNKDEKLVKRNDLKNREKFYQRGIGDDLI</sequence>
<evidence type="ECO:0000256" key="1">
    <source>
        <dbReference type="ARBA" id="ARBA00006611"/>
    </source>
</evidence>
<gene>
    <name evidence="3" type="ORF">SAMN05216249_10920</name>
</gene>
<dbReference type="Proteomes" id="UP000198838">
    <property type="component" value="Unassembled WGS sequence"/>
</dbReference>
<dbReference type="InterPro" id="IPR001482">
    <property type="entry name" value="T2SS/T4SS_dom"/>
</dbReference>
<dbReference type="PANTHER" id="PTHR30486:SF15">
    <property type="entry name" value="TYPE II_IV SECRETION SYSTEM ATPASE"/>
    <property type="match status" value="1"/>
</dbReference>
<dbReference type="GO" id="GO:0016887">
    <property type="term" value="F:ATP hydrolysis activity"/>
    <property type="evidence" value="ECO:0007669"/>
    <property type="project" value="InterPro"/>
</dbReference>
<dbReference type="STRING" id="1120918.SAMN05216249_10920"/>
<accession>A0A1I0Y9S9</accession>
<dbReference type="InterPro" id="IPR027417">
    <property type="entry name" value="P-loop_NTPase"/>
</dbReference>
<proteinExistence type="inferred from homology"/>
<dbReference type="AlphaFoldDB" id="A0A1I0Y9S9"/>
<feature type="domain" description="AAA+ ATPase" evidence="2">
    <location>
        <begin position="192"/>
        <end position="346"/>
    </location>
</feature>
<dbReference type="SMART" id="SM00382">
    <property type="entry name" value="AAA"/>
    <property type="match status" value="1"/>
</dbReference>
<dbReference type="PANTHER" id="PTHR30486">
    <property type="entry name" value="TWITCHING MOTILITY PROTEIN PILT"/>
    <property type="match status" value="1"/>
</dbReference>
<evidence type="ECO:0000313" key="4">
    <source>
        <dbReference type="Proteomes" id="UP000198838"/>
    </source>
</evidence>
<dbReference type="InterPro" id="IPR003593">
    <property type="entry name" value="AAA+_ATPase"/>
</dbReference>